<dbReference type="Proteomes" id="UP000272464">
    <property type="component" value="Unassembled WGS sequence"/>
</dbReference>
<dbReference type="InterPro" id="IPR037923">
    <property type="entry name" value="HTH-like"/>
</dbReference>
<evidence type="ECO:0000313" key="5">
    <source>
        <dbReference type="EMBL" id="RUT36218.1"/>
    </source>
</evidence>
<dbReference type="InterPro" id="IPR009057">
    <property type="entry name" value="Homeodomain-like_sf"/>
</dbReference>
<dbReference type="Pfam" id="PF12833">
    <property type="entry name" value="HTH_18"/>
    <property type="match status" value="1"/>
</dbReference>
<dbReference type="InterPro" id="IPR035418">
    <property type="entry name" value="AraC-bd_2"/>
</dbReference>
<sequence>MNVSDNLHILAAGYAQHRKPYFSSDVGGLEHYLIRIQTEGRSRARCDGRLVNVEAGDLLIFPPGEPYELRIEAFENKQGDHTLFSGDYYILLRGKWMDEWWKQRKRPNKIRVPLSEGFVGIFRQITLEQQRISNPSPEIAEYYLRILCLDIDRQLQELPVPTPRTYLAYQIKQYIEENASAAFKLEDVAAHVGISVSRAVHLFKAAFGTSIMQHTLEVRLNMARERVIFSPLSLEHIAESSGFPSYNYFHKVFRSRFGMSPKQFRLANRENINS</sequence>
<dbReference type="GO" id="GO:0003700">
    <property type="term" value="F:DNA-binding transcription factor activity"/>
    <property type="evidence" value="ECO:0007669"/>
    <property type="project" value="InterPro"/>
</dbReference>
<dbReference type="InterPro" id="IPR018060">
    <property type="entry name" value="HTH_AraC"/>
</dbReference>
<keyword evidence="6" id="KW-1185">Reference proteome</keyword>
<dbReference type="EMBL" id="RZNX01000001">
    <property type="protein sequence ID" value="RUT36218.1"/>
    <property type="molecule type" value="Genomic_DNA"/>
</dbReference>
<gene>
    <name evidence="5" type="ORF">EJP77_04300</name>
</gene>
<keyword evidence="3" id="KW-0804">Transcription</keyword>
<proteinExistence type="predicted"/>
<evidence type="ECO:0000256" key="2">
    <source>
        <dbReference type="ARBA" id="ARBA00023125"/>
    </source>
</evidence>
<dbReference type="GO" id="GO:0043565">
    <property type="term" value="F:sequence-specific DNA binding"/>
    <property type="evidence" value="ECO:0007669"/>
    <property type="project" value="InterPro"/>
</dbReference>
<dbReference type="Pfam" id="PF14525">
    <property type="entry name" value="AraC_binding_2"/>
    <property type="match status" value="1"/>
</dbReference>
<dbReference type="SUPFAM" id="SSF46689">
    <property type="entry name" value="Homeodomain-like"/>
    <property type="match status" value="2"/>
</dbReference>
<keyword evidence="1" id="KW-0805">Transcription regulation</keyword>
<feature type="domain" description="HTH araC/xylS-type" evidence="4">
    <location>
        <begin position="169"/>
        <end position="267"/>
    </location>
</feature>
<accession>A0A433XQF3</accession>
<dbReference type="PRINTS" id="PR00032">
    <property type="entry name" value="HTHARAC"/>
</dbReference>
<dbReference type="PANTHER" id="PTHR43280:SF2">
    <property type="entry name" value="HTH-TYPE TRANSCRIPTIONAL REGULATOR EXSA"/>
    <property type="match status" value="1"/>
</dbReference>
<protein>
    <submittedName>
        <fullName evidence="5">AraC family transcriptional regulator</fullName>
    </submittedName>
</protein>
<dbReference type="AlphaFoldDB" id="A0A433XQF3"/>
<dbReference type="SUPFAM" id="SSF51215">
    <property type="entry name" value="Regulatory protein AraC"/>
    <property type="match status" value="1"/>
</dbReference>
<dbReference type="PROSITE" id="PS01124">
    <property type="entry name" value="HTH_ARAC_FAMILY_2"/>
    <property type="match status" value="1"/>
</dbReference>
<dbReference type="Gene3D" id="1.10.10.60">
    <property type="entry name" value="Homeodomain-like"/>
    <property type="match status" value="1"/>
</dbReference>
<dbReference type="SMART" id="SM00342">
    <property type="entry name" value="HTH_ARAC"/>
    <property type="match status" value="1"/>
</dbReference>
<keyword evidence="2" id="KW-0238">DNA-binding</keyword>
<evidence type="ECO:0000256" key="3">
    <source>
        <dbReference type="ARBA" id="ARBA00023163"/>
    </source>
</evidence>
<name>A0A433XQF3_9BACL</name>
<evidence type="ECO:0000256" key="1">
    <source>
        <dbReference type="ARBA" id="ARBA00023015"/>
    </source>
</evidence>
<dbReference type="RefSeq" id="WP_127197913.1">
    <property type="nucleotide sequence ID" value="NZ_RZNX01000001.1"/>
</dbReference>
<comment type="caution">
    <text evidence="5">The sequence shown here is derived from an EMBL/GenBank/DDBJ whole genome shotgun (WGS) entry which is preliminary data.</text>
</comment>
<dbReference type="OrthoDB" id="345364at2"/>
<evidence type="ECO:0000259" key="4">
    <source>
        <dbReference type="PROSITE" id="PS01124"/>
    </source>
</evidence>
<reference evidence="5 6" key="1">
    <citation type="submission" date="2018-12" db="EMBL/GenBank/DDBJ databases">
        <authorList>
            <person name="Sun L."/>
            <person name="Chen Z."/>
        </authorList>
    </citation>
    <scope>NUCLEOTIDE SEQUENCE [LARGE SCALE GENOMIC DNA]</scope>
    <source>
        <strain evidence="5 6">3-5-3</strain>
    </source>
</reference>
<dbReference type="InterPro" id="IPR020449">
    <property type="entry name" value="Tscrpt_reg_AraC-type_HTH"/>
</dbReference>
<dbReference type="PANTHER" id="PTHR43280">
    <property type="entry name" value="ARAC-FAMILY TRANSCRIPTIONAL REGULATOR"/>
    <property type="match status" value="1"/>
</dbReference>
<organism evidence="5 6">
    <name type="scientific">Paenibacillus zeisoli</name>
    <dbReference type="NCBI Taxonomy" id="2496267"/>
    <lineage>
        <taxon>Bacteria</taxon>
        <taxon>Bacillati</taxon>
        <taxon>Bacillota</taxon>
        <taxon>Bacilli</taxon>
        <taxon>Bacillales</taxon>
        <taxon>Paenibacillaceae</taxon>
        <taxon>Paenibacillus</taxon>
    </lineage>
</organism>
<evidence type="ECO:0000313" key="6">
    <source>
        <dbReference type="Proteomes" id="UP000272464"/>
    </source>
</evidence>